<reference evidence="2 3" key="1">
    <citation type="submission" date="2024-01" db="EMBL/GenBank/DDBJ databases">
        <title>A draft genome for the cacao thread blight pathogen Marasmiellus scandens.</title>
        <authorList>
            <person name="Baruah I.K."/>
            <person name="Leung J."/>
            <person name="Bukari Y."/>
            <person name="Amoako-Attah I."/>
            <person name="Meinhardt L.W."/>
            <person name="Bailey B.A."/>
            <person name="Cohen S.P."/>
        </authorList>
    </citation>
    <scope>NUCLEOTIDE SEQUENCE [LARGE SCALE GENOMIC DNA]</scope>
    <source>
        <strain evidence="2 3">GH-19</strain>
    </source>
</reference>
<dbReference type="InterPro" id="IPR032675">
    <property type="entry name" value="LRR_dom_sf"/>
</dbReference>
<feature type="region of interest" description="Disordered" evidence="1">
    <location>
        <begin position="1"/>
        <end position="26"/>
    </location>
</feature>
<dbReference type="Gene3D" id="3.80.10.10">
    <property type="entry name" value="Ribonuclease Inhibitor"/>
    <property type="match status" value="1"/>
</dbReference>
<protein>
    <recommendedName>
        <fullName evidence="4">F-box domain-containing protein</fullName>
    </recommendedName>
</protein>
<evidence type="ECO:0008006" key="4">
    <source>
        <dbReference type="Google" id="ProtNLM"/>
    </source>
</evidence>
<dbReference type="Gene3D" id="1.20.1280.50">
    <property type="match status" value="1"/>
</dbReference>
<sequence length="617" mass="72268">MQRDFAERRLFKPPSPPPVQYPPIPSRFNVPSDESVYRGRSSGLAGYEIYRNDVDRKIFRERHLRPPRERYNSASDEYTTFRNPILQSYLGNNDPPSDFDESSLRNSLFQVKSEISSIQRARRLTRSFSDLQRLKRTQQDLESIRNDYEAVLSPVRFLPPEVLTLIFDMARELRRRLHWQQDKCEDEYLEKNEDFSPRGRRPDIFLEWREVIGLCAYTRVCSRWRAAALNKPSLWTSFAINFEGLALQNDIILRDPLSILRTVLSRAREYPLDFTFTCPSFYPYSGEAEFRTLCIHIRRWNQVTLELRKELFPVLENIHPHELQLSLLHSLAAPIDTQMHVSAFSVFISRAHNLNKLEFTYEHDCRHFLSQITLPWGRLTWLKAPMRSCDLAELLYHAPNLQELEYKHISDRRRSKTTLEWAVAHKNLQSLTICNSFGEILKNVQLPSLRKLVLAPIIWPAEKTLLSAASFFELFHCPSELWILDIDATSHPEFLCKLLRSASNVNRLALSFRRISSEYANALVDAMTVYPNHVALPILPNLRHLQLKFHHCTSQAFVNERFSQMVRSRCDIPAYSSVRTLHKLELLTVRDLYGNSPEFPRERLENPGLEVFIMHVS</sequence>
<evidence type="ECO:0000313" key="3">
    <source>
        <dbReference type="Proteomes" id="UP001498398"/>
    </source>
</evidence>
<gene>
    <name evidence="2" type="ORF">VKT23_011961</name>
</gene>
<comment type="caution">
    <text evidence="2">The sequence shown here is derived from an EMBL/GenBank/DDBJ whole genome shotgun (WGS) entry which is preliminary data.</text>
</comment>
<dbReference type="EMBL" id="JBANRG010000027">
    <property type="protein sequence ID" value="KAK7453286.1"/>
    <property type="molecule type" value="Genomic_DNA"/>
</dbReference>
<evidence type="ECO:0000313" key="2">
    <source>
        <dbReference type="EMBL" id="KAK7453286.1"/>
    </source>
</evidence>
<proteinExistence type="predicted"/>
<keyword evidence="3" id="KW-1185">Reference proteome</keyword>
<dbReference type="Proteomes" id="UP001498398">
    <property type="component" value="Unassembled WGS sequence"/>
</dbReference>
<accession>A0ABR1J7G1</accession>
<evidence type="ECO:0000256" key="1">
    <source>
        <dbReference type="SAM" id="MobiDB-lite"/>
    </source>
</evidence>
<dbReference type="SUPFAM" id="SSF52047">
    <property type="entry name" value="RNI-like"/>
    <property type="match status" value="1"/>
</dbReference>
<feature type="compositionally biased region" description="Basic and acidic residues" evidence="1">
    <location>
        <begin position="1"/>
        <end position="10"/>
    </location>
</feature>
<organism evidence="2 3">
    <name type="scientific">Marasmiellus scandens</name>
    <dbReference type="NCBI Taxonomy" id="2682957"/>
    <lineage>
        <taxon>Eukaryota</taxon>
        <taxon>Fungi</taxon>
        <taxon>Dikarya</taxon>
        <taxon>Basidiomycota</taxon>
        <taxon>Agaricomycotina</taxon>
        <taxon>Agaricomycetes</taxon>
        <taxon>Agaricomycetidae</taxon>
        <taxon>Agaricales</taxon>
        <taxon>Marasmiineae</taxon>
        <taxon>Omphalotaceae</taxon>
        <taxon>Marasmiellus</taxon>
    </lineage>
</organism>
<name>A0ABR1J7G1_9AGAR</name>
<feature type="compositionally biased region" description="Pro residues" evidence="1">
    <location>
        <begin position="13"/>
        <end position="25"/>
    </location>
</feature>